<name>A0ABS2MP50_9FIRM</name>
<organism evidence="3 4">
    <name type="scientific">Fusibacter tunisiensis</name>
    <dbReference type="NCBI Taxonomy" id="1008308"/>
    <lineage>
        <taxon>Bacteria</taxon>
        <taxon>Bacillati</taxon>
        <taxon>Bacillota</taxon>
        <taxon>Clostridia</taxon>
        <taxon>Eubacteriales</taxon>
        <taxon>Eubacteriales Family XII. Incertae Sedis</taxon>
        <taxon>Fusibacter</taxon>
    </lineage>
</organism>
<feature type="transmembrane region" description="Helical" evidence="1">
    <location>
        <begin position="312"/>
        <end position="330"/>
    </location>
</feature>
<evidence type="ECO:0000256" key="1">
    <source>
        <dbReference type="SAM" id="Phobius"/>
    </source>
</evidence>
<evidence type="ECO:0000313" key="4">
    <source>
        <dbReference type="Proteomes" id="UP000767854"/>
    </source>
</evidence>
<feature type="transmembrane region" description="Helical" evidence="1">
    <location>
        <begin position="52"/>
        <end position="73"/>
    </location>
</feature>
<dbReference type="Pfam" id="PF07670">
    <property type="entry name" value="Gate"/>
    <property type="match status" value="1"/>
</dbReference>
<comment type="caution">
    <text evidence="3">The sequence shown here is derived from an EMBL/GenBank/DDBJ whole genome shotgun (WGS) entry which is preliminary data.</text>
</comment>
<feature type="transmembrane region" description="Helical" evidence="1">
    <location>
        <begin position="424"/>
        <end position="442"/>
    </location>
</feature>
<feature type="transmembrane region" description="Helical" evidence="1">
    <location>
        <begin position="205"/>
        <end position="224"/>
    </location>
</feature>
<dbReference type="RefSeq" id="WP_204662367.1">
    <property type="nucleotide sequence ID" value="NZ_JAFBDT010000003.1"/>
</dbReference>
<feature type="domain" description="Nucleoside transporter/FeoB GTPase Gate" evidence="2">
    <location>
        <begin position="130"/>
        <end position="229"/>
    </location>
</feature>
<keyword evidence="4" id="KW-1185">Reference proteome</keyword>
<protein>
    <submittedName>
        <fullName evidence="3">Nucleoside recognition membrane protein YjiH</fullName>
    </submittedName>
</protein>
<keyword evidence="1" id="KW-1133">Transmembrane helix</keyword>
<keyword evidence="1" id="KW-0812">Transmembrane</keyword>
<dbReference type="EMBL" id="JAFBDT010000003">
    <property type="protein sequence ID" value="MBM7561180.1"/>
    <property type="molecule type" value="Genomic_DNA"/>
</dbReference>
<accession>A0ABS2MP50</accession>
<reference evidence="3 4" key="1">
    <citation type="submission" date="2021-01" db="EMBL/GenBank/DDBJ databases">
        <title>Genomic Encyclopedia of Type Strains, Phase IV (KMG-IV): sequencing the most valuable type-strain genomes for metagenomic binning, comparative biology and taxonomic classification.</title>
        <authorList>
            <person name="Goeker M."/>
        </authorList>
    </citation>
    <scope>NUCLEOTIDE SEQUENCE [LARGE SCALE GENOMIC DNA]</scope>
    <source>
        <strain evidence="3 4">DSM 24436</strain>
    </source>
</reference>
<gene>
    <name evidence="3" type="ORF">JOC49_000697</name>
</gene>
<feature type="transmembrane region" description="Helical" evidence="1">
    <location>
        <begin position="131"/>
        <end position="158"/>
    </location>
</feature>
<evidence type="ECO:0000259" key="2">
    <source>
        <dbReference type="Pfam" id="PF07670"/>
    </source>
</evidence>
<dbReference type="InterPro" id="IPR011642">
    <property type="entry name" value="Gate_dom"/>
</dbReference>
<feature type="transmembrane region" description="Helical" evidence="1">
    <location>
        <begin position="236"/>
        <end position="256"/>
    </location>
</feature>
<dbReference type="Proteomes" id="UP000767854">
    <property type="component" value="Unassembled WGS sequence"/>
</dbReference>
<keyword evidence="1" id="KW-0472">Membrane</keyword>
<proteinExistence type="predicted"/>
<feature type="transmembrane region" description="Helical" evidence="1">
    <location>
        <begin position="350"/>
        <end position="377"/>
    </location>
</feature>
<evidence type="ECO:0000313" key="3">
    <source>
        <dbReference type="EMBL" id="MBM7561180.1"/>
    </source>
</evidence>
<feature type="transmembrane region" description="Helical" evidence="1">
    <location>
        <begin position="85"/>
        <end position="103"/>
    </location>
</feature>
<sequence>MKYFKPLFLSTLGFLFFLFPFDIMGENRIAIAHILSFITKNYLDEFLIFTEVISWIVLTMTLIFIFFTSRITTLNKVFKASPLNVILRLTGSFLYLMVIHEWFGDYKWSKLLIDPNTGGVMAGEGGLLTTLYVTFFVGLMAMPLLTHFGAVEFIGSLFGKSMKKIFKVPGYAAVDAIASFVGDGTIGILVTDQQYKRGYYTQKEAYIIATNFSIVGIAFATAVAEELGISHIFPQFYASIAIITIIIAAITARCPLKKFKNTYYQGVQTHLDQDSMPKSSVKKAIDVAVQAASKASLKTALKASLLNVTNTYVGFLPVIMTVGTLGLVLAENTPLFEILSFPFQYLYTWMGFASASVSSMAPASIAGLADMYLPALFMVDVASEQARFFIGTLSFTQLVFLSETGMILVKTSIGITLWDVIKIFFYRTLLSIPLLWALTLLFA</sequence>